<dbReference type="InterPro" id="IPR029033">
    <property type="entry name" value="His_PPase_superfam"/>
</dbReference>
<evidence type="ECO:0000313" key="1">
    <source>
        <dbReference type="EMBL" id="CZT49027.1"/>
    </source>
</evidence>
<accession>A0A1E1MIY5</accession>
<dbReference type="AlphaFoldDB" id="A0A1E1MIY5"/>
<name>A0A1E1MIY5_RHYSE</name>
<protein>
    <recommendedName>
        <fullName evidence="3">Phosphoglycerate mutase family protein</fullName>
    </recommendedName>
</protein>
<reference evidence="2" key="1">
    <citation type="submission" date="2016-03" db="EMBL/GenBank/DDBJ databases">
        <authorList>
            <person name="Guldener U."/>
        </authorList>
    </citation>
    <scope>NUCLEOTIDE SEQUENCE [LARGE SCALE GENOMIC DNA]</scope>
</reference>
<dbReference type="GO" id="GO:0005737">
    <property type="term" value="C:cytoplasm"/>
    <property type="evidence" value="ECO:0007669"/>
    <property type="project" value="TreeGrafter"/>
</dbReference>
<dbReference type="SUPFAM" id="SSF53254">
    <property type="entry name" value="Phosphoglycerate mutase-like"/>
    <property type="match status" value="1"/>
</dbReference>
<dbReference type="InterPro" id="IPR050275">
    <property type="entry name" value="PGM_Phosphatase"/>
</dbReference>
<dbReference type="PANTHER" id="PTHR48100:SF54">
    <property type="entry name" value="PHOSPHATASE SPAC5H10.03-RELATED"/>
    <property type="match status" value="1"/>
</dbReference>
<proteinExistence type="predicted"/>
<dbReference type="Gene3D" id="3.40.50.1240">
    <property type="entry name" value="Phosphoglycerate mutase-like"/>
    <property type="match status" value="1"/>
</dbReference>
<evidence type="ECO:0008006" key="3">
    <source>
        <dbReference type="Google" id="ProtNLM"/>
    </source>
</evidence>
<dbReference type="InterPro" id="IPR013078">
    <property type="entry name" value="His_Pase_superF_clade-1"/>
</dbReference>
<organism evidence="1 2">
    <name type="scientific">Rhynchosporium secalis</name>
    <name type="common">Barley scald fungus</name>
    <dbReference type="NCBI Taxonomy" id="38038"/>
    <lineage>
        <taxon>Eukaryota</taxon>
        <taxon>Fungi</taxon>
        <taxon>Dikarya</taxon>
        <taxon>Ascomycota</taxon>
        <taxon>Pezizomycotina</taxon>
        <taxon>Leotiomycetes</taxon>
        <taxon>Helotiales</taxon>
        <taxon>Ploettnerulaceae</taxon>
        <taxon>Rhynchosporium</taxon>
    </lineage>
</organism>
<gene>
    <name evidence="1" type="ORF">RSE6_09808</name>
</gene>
<dbReference type="GO" id="GO:0016791">
    <property type="term" value="F:phosphatase activity"/>
    <property type="evidence" value="ECO:0007669"/>
    <property type="project" value="TreeGrafter"/>
</dbReference>
<sequence length="233" mass="26409">MAPLLYLVRYDAHHIRDATLTEVGKEQCARFQRTFPLRNVIDLVHSSPLRRAIQNTILSFGPALARAEVPLLLVPNAQEVSSKTYHVGLASEDLQMKVAELFEGQQLPFDIKKIDYRLVSDNWNSKVGFWAPQREEVEKRAAALHSWLYTLPEMHVLLVTHGTFLHYLTEDWTGDDPKRGTAYLNCEVRQFSFAHGSDVKKAHIVETEGGKKLRRSNTTETDSSILAEVAAVK</sequence>
<dbReference type="Pfam" id="PF00300">
    <property type="entry name" value="His_Phos_1"/>
    <property type="match status" value="1"/>
</dbReference>
<dbReference type="EMBL" id="FJVC01000363">
    <property type="protein sequence ID" value="CZT49027.1"/>
    <property type="molecule type" value="Genomic_DNA"/>
</dbReference>
<dbReference type="Proteomes" id="UP000177625">
    <property type="component" value="Unassembled WGS sequence"/>
</dbReference>
<evidence type="ECO:0000313" key="2">
    <source>
        <dbReference type="Proteomes" id="UP000177625"/>
    </source>
</evidence>
<keyword evidence="2" id="KW-1185">Reference proteome</keyword>
<dbReference type="PANTHER" id="PTHR48100">
    <property type="entry name" value="BROAD-SPECIFICITY PHOSPHATASE YOR283W-RELATED"/>
    <property type="match status" value="1"/>
</dbReference>